<dbReference type="Proteomes" id="UP000277811">
    <property type="component" value="Unassembled WGS sequence"/>
</dbReference>
<keyword evidence="6" id="KW-0598">Phosphotransferase system</keyword>
<feature type="transmembrane region" description="Helical" evidence="14">
    <location>
        <begin position="396"/>
        <end position="416"/>
    </location>
</feature>
<feature type="transmembrane region" description="Helical" evidence="14">
    <location>
        <begin position="107"/>
        <end position="127"/>
    </location>
</feature>
<dbReference type="EMBL" id="UPPP01000134">
    <property type="protein sequence ID" value="VBB09834.1"/>
    <property type="molecule type" value="Genomic_DNA"/>
</dbReference>
<dbReference type="PANTHER" id="PTHR33843">
    <property type="entry name" value="ASCORBATE-SPECIFIC PTS SYSTEM EIIC COMPONENT"/>
    <property type="match status" value="1"/>
</dbReference>
<evidence type="ECO:0000256" key="2">
    <source>
        <dbReference type="ARBA" id="ARBA00011738"/>
    </source>
</evidence>
<evidence type="ECO:0000256" key="12">
    <source>
        <dbReference type="ARBA" id="ARBA00039702"/>
    </source>
</evidence>
<keyword evidence="4" id="KW-1003">Cell membrane</keyword>
<keyword evidence="15" id="KW-0808">Transferase</keyword>
<keyword evidence="9 14" id="KW-0472">Membrane</keyword>
<comment type="function">
    <text evidence="10">The phosphoenolpyruvate-dependent sugar phosphotransferase system (sugar PTS), a major carbohydrate active transport system, catalyzes the phosphorylation of incoming sugar substrates concomitantly with their translocation across the cell membrane. The enzyme II UlaABC PTS system is involved in ascorbate transport.</text>
</comment>
<keyword evidence="5" id="KW-0762">Sugar transport</keyword>
<accession>A0A498REA7</accession>
<evidence type="ECO:0000256" key="8">
    <source>
        <dbReference type="ARBA" id="ARBA00022989"/>
    </source>
</evidence>
<name>A0A498REA7_9FIRM</name>
<evidence type="ECO:0000256" key="13">
    <source>
        <dbReference type="ARBA" id="ARBA00042859"/>
    </source>
</evidence>
<keyword evidence="16" id="KW-1185">Reference proteome</keyword>
<evidence type="ECO:0000256" key="11">
    <source>
        <dbReference type="ARBA" id="ARBA00038218"/>
    </source>
</evidence>
<comment type="subcellular location">
    <subcellularLocation>
        <location evidence="1">Cell membrane</location>
        <topology evidence="1">Multi-pass membrane protein</topology>
    </subcellularLocation>
</comment>
<dbReference type="GO" id="GO:0016740">
    <property type="term" value="F:transferase activity"/>
    <property type="evidence" value="ECO:0007669"/>
    <property type="project" value="UniProtKB-KW"/>
</dbReference>
<dbReference type="AlphaFoldDB" id="A0A498REA7"/>
<dbReference type="NCBIfam" id="NF006923">
    <property type="entry name" value="PRK09410.2-1"/>
    <property type="match status" value="1"/>
</dbReference>
<organism evidence="15 16">
    <name type="scientific">Lucifera butyrica</name>
    <dbReference type="NCBI Taxonomy" id="1351585"/>
    <lineage>
        <taxon>Bacteria</taxon>
        <taxon>Bacillati</taxon>
        <taxon>Bacillota</taxon>
        <taxon>Negativicutes</taxon>
        <taxon>Veillonellales</taxon>
        <taxon>Veillonellaceae</taxon>
        <taxon>Lucifera</taxon>
    </lineage>
</organism>
<evidence type="ECO:0000256" key="7">
    <source>
        <dbReference type="ARBA" id="ARBA00022692"/>
    </source>
</evidence>
<dbReference type="GO" id="GO:0005886">
    <property type="term" value="C:plasma membrane"/>
    <property type="evidence" value="ECO:0007669"/>
    <property type="project" value="UniProtKB-SubCell"/>
</dbReference>
<feature type="transmembrane region" description="Helical" evidence="14">
    <location>
        <begin position="365"/>
        <end position="384"/>
    </location>
</feature>
<evidence type="ECO:0000313" key="15">
    <source>
        <dbReference type="EMBL" id="VBB09834.1"/>
    </source>
</evidence>
<evidence type="ECO:0000256" key="5">
    <source>
        <dbReference type="ARBA" id="ARBA00022597"/>
    </source>
</evidence>
<feature type="transmembrane region" description="Helical" evidence="14">
    <location>
        <begin position="136"/>
        <end position="158"/>
    </location>
</feature>
<evidence type="ECO:0000256" key="9">
    <source>
        <dbReference type="ARBA" id="ARBA00023136"/>
    </source>
</evidence>
<evidence type="ECO:0000256" key="10">
    <source>
        <dbReference type="ARBA" id="ARBA00037387"/>
    </source>
</evidence>
<feature type="transmembrane region" description="Helical" evidence="14">
    <location>
        <begin position="20"/>
        <end position="37"/>
    </location>
</feature>
<keyword evidence="3" id="KW-0813">Transport</keyword>
<gene>
    <name evidence="15" type="ORF">LUCI_5132</name>
</gene>
<feature type="transmembrane region" description="Helical" evidence="14">
    <location>
        <begin position="436"/>
        <end position="459"/>
    </location>
</feature>
<evidence type="ECO:0000256" key="14">
    <source>
        <dbReference type="SAM" id="Phobius"/>
    </source>
</evidence>
<evidence type="ECO:0000256" key="1">
    <source>
        <dbReference type="ARBA" id="ARBA00004651"/>
    </source>
</evidence>
<feature type="transmembrane region" description="Helical" evidence="14">
    <location>
        <begin position="279"/>
        <end position="304"/>
    </location>
</feature>
<feature type="transmembrane region" description="Helical" evidence="14">
    <location>
        <begin position="340"/>
        <end position="359"/>
    </location>
</feature>
<sequence>MDYWAAFDAFSKAFGNNIMVKPEFVIGLLVFIGYMLLGKPVYEAFGGFIKAAVGMMIWSVGAGGLVVTFRPILSGLNDRFHLNAAVIDPYFGLNAAGEAIKAIGMSLSWTMISLMIGFGWNILLVLLRRYSKVRTLFVTGHIMIQQATTATWLVFFAIPELRNIYGAIAVGILAGTYWAVFSNLTVEPTEELTEGGGFAVGHQQMLWVWLSSKIAPKIGNPEKSVENINLPRWLSMFNDNVIATGTLMLLFFGIIMTVLGEPYLRHIDKANFPPTIAFFTYILSKSLSFAVYLFILISGVRMFVAELTESFRGISDKVLPGALPAVDCAATYGFASPNTITFGFLFGAVGQFLAIAGLVLFKSPIMIITGFVPVFFDNATVAVFANKFGGVRAAGILTFCTGIIQVLGGAFAAWYFQLYNYGGWHGNIDWDTLWPAIGVLMKNLAIPGIVIAVVLMLLIPQIQYNRSNREKYFKVGGFDA</sequence>
<dbReference type="GO" id="GO:0009401">
    <property type="term" value="P:phosphoenolpyruvate-dependent sugar phosphotransferase system"/>
    <property type="evidence" value="ECO:0007669"/>
    <property type="project" value="UniProtKB-KW"/>
</dbReference>
<dbReference type="OrthoDB" id="9796178at2"/>
<feature type="transmembrane region" description="Helical" evidence="14">
    <location>
        <begin position="241"/>
        <end position="259"/>
    </location>
</feature>
<dbReference type="InterPro" id="IPR004703">
    <property type="entry name" value="PTS_sugar-sp_permease"/>
</dbReference>
<dbReference type="InterPro" id="IPR051562">
    <property type="entry name" value="Ascorbate-PTS_EIIC"/>
</dbReference>
<dbReference type="PANTHER" id="PTHR33843:SF4">
    <property type="entry name" value="ASCORBATE-SPECIFIC PTS SYSTEM EIIC COMPONENT"/>
    <property type="match status" value="1"/>
</dbReference>
<dbReference type="Pfam" id="PF03611">
    <property type="entry name" value="EIIC-GAT"/>
    <property type="match status" value="1"/>
</dbReference>
<feature type="transmembrane region" description="Helical" evidence="14">
    <location>
        <begin position="164"/>
        <end position="181"/>
    </location>
</feature>
<protein>
    <recommendedName>
        <fullName evidence="12">Ascorbate-specific PTS system EIIC component</fullName>
    </recommendedName>
    <alternativeName>
        <fullName evidence="13">Ascorbate-specific permease IIC component UlaA</fullName>
    </alternativeName>
</protein>
<reference evidence="15 16" key="1">
    <citation type="submission" date="2018-06" db="EMBL/GenBank/DDBJ databases">
        <authorList>
            <person name="Strepis N."/>
        </authorList>
    </citation>
    <scope>NUCLEOTIDE SEQUENCE [LARGE SCALE GENOMIC DNA]</scope>
    <source>
        <strain evidence="15">LUCI</strain>
    </source>
</reference>
<proteinExistence type="inferred from homology"/>
<evidence type="ECO:0000313" key="16">
    <source>
        <dbReference type="Proteomes" id="UP000277811"/>
    </source>
</evidence>
<comment type="subunit">
    <text evidence="2">Homodimer.</text>
</comment>
<keyword evidence="7 14" id="KW-0812">Transmembrane</keyword>
<evidence type="ECO:0000256" key="3">
    <source>
        <dbReference type="ARBA" id="ARBA00022448"/>
    </source>
</evidence>
<dbReference type="RefSeq" id="WP_122630684.1">
    <property type="nucleotide sequence ID" value="NZ_UPPP01000134.1"/>
</dbReference>
<feature type="transmembrane region" description="Helical" evidence="14">
    <location>
        <begin position="49"/>
        <end position="73"/>
    </location>
</feature>
<keyword evidence="8 14" id="KW-1133">Transmembrane helix</keyword>
<evidence type="ECO:0000256" key="6">
    <source>
        <dbReference type="ARBA" id="ARBA00022683"/>
    </source>
</evidence>
<comment type="similarity">
    <text evidence="11">Belongs to the UlaA family.</text>
</comment>
<evidence type="ECO:0000256" key="4">
    <source>
        <dbReference type="ARBA" id="ARBA00022475"/>
    </source>
</evidence>